<dbReference type="EMBL" id="JAEPBG010000004">
    <property type="protein sequence ID" value="MBK4735331.1"/>
    <property type="molecule type" value="Genomic_DNA"/>
</dbReference>
<dbReference type="Proteomes" id="UP000622890">
    <property type="component" value="Unassembled WGS sequence"/>
</dbReference>
<accession>A0A934SRC1</accession>
<feature type="domain" description="Response regulatory" evidence="3">
    <location>
        <begin position="12"/>
        <end position="124"/>
    </location>
</feature>
<proteinExistence type="predicted"/>
<dbReference type="RefSeq" id="WP_200592099.1">
    <property type="nucleotide sequence ID" value="NZ_JAEPBG010000004.1"/>
</dbReference>
<dbReference type="InterPro" id="IPR011006">
    <property type="entry name" value="CheY-like_superfamily"/>
</dbReference>
<dbReference type="CDD" id="cd00156">
    <property type="entry name" value="REC"/>
    <property type="match status" value="1"/>
</dbReference>
<dbReference type="PANTHER" id="PTHR44591">
    <property type="entry name" value="STRESS RESPONSE REGULATOR PROTEIN 1"/>
    <property type="match status" value="1"/>
</dbReference>
<name>A0A934SRC1_9BURK</name>
<dbReference type="SUPFAM" id="SSF52172">
    <property type="entry name" value="CheY-like"/>
    <property type="match status" value="1"/>
</dbReference>
<dbReference type="GO" id="GO:0000160">
    <property type="term" value="P:phosphorelay signal transduction system"/>
    <property type="evidence" value="ECO:0007669"/>
    <property type="project" value="InterPro"/>
</dbReference>
<reference evidence="4" key="1">
    <citation type="submission" date="2021-01" db="EMBL/GenBank/DDBJ databases">
        <title>Genome sequence of strain Noviherbaspirillum sp. DKR-6.</title>
        <authorList>
            <person name="Chaudhary D.K."/>
        </authorList>
    </citation>
    <scope>NUCLEOTIDE SEQUENCE</scope>
    <source>
        <strain evidence="4">DKR-6</strain>
    </source>
</reference>
<evidence type="ECO:0000256" key="1">
    <source>
        <dbReference type="ARBA" id="ARBA00022553"/>
    </source>
</evidence>
<dbReference type="PROSITE" id="PS50110">
    <property type="entry name" value="RESPONSE_REGULATORY"/>
    <property type="match status" value="1"/>
</dbReference>
<evidence type="ECO:0000259" key="3">
    <source>
        <dbReference type="PROSITE" id="PS50110"/>
    </source>
</evidence>
<gene>
    <name evidence="4" type="ORF">JJB74_11970</name>
</gene>
<keyword evidence="1 2" id="KW-0597">Phosphoprotein</keyword>
<dbReference type="InterPro" id="IPR001789">
    <property type="entry name" value="Sig_transdc_resp-reg_receiver"/>
</dbReference>
<dbReference type="SMART" id="SM00448">
    <property type="entry name" value="REC"/>
    <property type="match status" value="1"/>
</dbReference>
<dbReference type="Pfam" id="PF00072">
    <property type="entry name" value="Response_reg"/>
    <property type="match status" value="1"/>
</dbReference>
<evidence type="ECO:0000256" key="2">
    <source>
        <dbReference type="PROSITE-ProRule" id="PRU00169"/>
    </source>
</evidence>
<keyword evidence="5" id="KW-1185">Reference proteome</keyword>
<organism evidence="4 5">
    <name type="scientific">Noviherbaspirillum pedocola</name>
    <dbReference type="NCBI Taxonomy" id="2801341"/>
    <lineage>
        <taxon>Bacteria</taxon>
        <taxon>Pseudomonadati</taxon>
        <taxon>Pseudomonadota</taxon>
        <taxon>Betaproteobacteria</taxon>
        <taxon>Burkholderiales</taxon>
        <taxon>Oxalobacteraceae</taxon>
        <taxon>Noviherbaspirillum</taxon>
    </lineage>
</organism>
<dbReference type="InterPro" id="IPR050595">
    <property type="entry name" value="Bact_response_regulator"/>
</dbReference>
<evidence type="ECO:0000313" key="4">
    <source>
        <dbReference type="EMBL" id="MBK4735331.1"/>
    </source>
</evidence>
<feature type="modified residue" description="4-aspartylphosphate" evidence="2">
    <location>
        <position position="61"/>
    </location>
</feature>
<dbReference type="Gene3D" id="3.40.50.2300">
    <property type="match status" value="1"/>
</dbReference>
<dbReference type="PANTHER" id="PTHR44591:SF3">
    <property type="entry name" value="RESPONSE REGULATORY DOMAIN-CONTAINING PROTEIN"/>
    <property type="match status" value="1"/>
</dbReference>
<dbReference type="AlphaFoldDB" id="A0A934SRC1"/>
<comment type="caution">
    <text evidence="4">The sequence shown here is derived from an EMBL/GenBank/DDBJ whole genome shotgun (WGS) entry which is preliminary data.</text>
</comment>
<protein>
    <submittedName>
        <fullName evidence="4">Response regulator</fullName>
    </submittedName>
</protein>
<sequence length="128" mass="14107">MISTEADLAKASVLVADDDKDFRQAVAEFIEMEGWQVWQAQDGEEALDFARAYKPDVIILDQRMPGLTGTEVILHMRDRGIHTPVVFISAAREISALALSVSVNCYLQKPFGINDLITLLNQALQGGC</sequence>
<evidence type="ECO:0000313" key="5">
    <source>
        <dbReference type="Proteomes" id="UP000622890"/>
    </source>
</evidence>